<reference evidence="2" key="1">
    <citation type="journal article" date="2022" name="Mol. Ecol. Resour.">
        <title>The genomes of chicory, endive, great burdock and yacon provide insights into Asteraceae palaeo-polyploidization history and plant inulin production.</title>
        <authorList>
            <person name="Fan W."/>
            <person name="Wang S."/>
            <person name="Wang H."/>
            <person name="Wang A."/>
            <person name="Jiang F."/>
            <person name="Liu H."/>
            <person name="Zhao H."/>
            <person name="Xu D."/>
            <person name="Zhang Y."/>
        </authorList>
    </citation>
    <scope>NUCLEOTIDE SEQUENCE [LARGE SCALE GENOMIC DNA]</scope>
    <source>
        <strain evidence="2">cv. Niubang</strain>
    </source>
</reference>
<sequence length="70" mass="8679">MKKKKQYIISRSTQEARFLLLWILNKIPNFPNNGYLHLLPLEYYYYTHHPSFFQFFSLNHLLLQDFQNKK</sequence>
<keyword evidence="2" id="KW-1185">Reference proteome</keyword>
<dbReference type="EMBL" id="CM042048">
    <property type="protein sequence ID" value="KAI3759820.1"/>
    <property type="molecule type" value="Genomic_DNA"/>
</dbReference>
<dbReference type="Proteomes" id="UP001055879">
    <property type="component" value="Linkage Group LG02"/>
</dbReference>
<evidence type="ECO:0000313" key="1">
    <source>
        <dbReference type="EMBL" id="KAI3759820.1"/>
    </source>
</evidence>
<comment type="caution">
    <text evidence="1">The sequence shown here is derived from an EMBL/GenBank/DDBJ whole genome shotgun (WGS) entry which is preliminary data.</text>
</comment>
<name>A0ACB9EM68_ARCLA</name>
<proteinExistence type="predicted"/>
<accession>A0ACB9EM68</accession>
<reference evidence="1 2" key="2">
    <citation type="journal article" date="2022" name="Mol. Ecol. Resour.">
        <title>The genomes of chicory, endive, great burdock and yacon provide insights into Asteraceae paleo-polyploidization history and plant inulin production.</title>
        <authorList>
            <person name="Fan W."/>
            <person name="Wang S."/>
            <person name="Wang H."/>
            <person name="Wang A."/>
            <person name="Jiang F."/>
            <person name="Liu H."/>
            <person name="Zhao H."/>
            <person name="Xu D."/>
            <person name="Zhang Y."/>
        </authorList>
    </citation>
    <scope>NUCLEOTIDE SEQUENCE [LARGE SCALE GENOMIC DNA]</scope>
    <source>
        <strain evidence="2">cv. Niubang</strain>
    </source>
</reference>
<evidence type="ECO:0000313" key="2">
    <source>
        <dbReference type="Proteomes" id="UP001055879"/>
    </source>
</evidence>
<gene>
    <name evidence="1" type="ORF">L6452_07900</name>
</gene>
<protein>
    <submittedName>
        <fullName evidence="1">Uncharacterized protein</fullName>
    </submittedName>
</protein>
<organism evidence="1 2">
    <name type="scientific">Arctium lappa</name>
    <name type="common">Greater burdock</name>
    <name type="synonym">Lappa major</name>
    <dbReference type="NCBI Taxonomy" id="4217"/>
    <lineage>
        <taxon>Eukaryota</taxon>
        <taxon>Viridiplantae</taxon>
        <taxon>Streptophyta</taxon>
        <taxon>Embryophyta</taxon>
        <taxon>Tracheophyta</taxon>
        <taxon>Spermatophyta</taxon>
        <taxon>Magnoliopsida</taxon>
        <taxon>eudicotyledons</taxon>
        <taxon>Gunneridae</taxon>
        <taxon>Pentapetalae</taxon>
        <taxon>asterids</taxon>
        <taxon>campanulids</taxon>
        <taxon>Asterales</taxon>
        <taxon>Asteraceae</taxon>
        <taxon>Carduoideae</taxon>
        <taxon>Cardueae</taxon>
        <taxon>Arctiinae</taxon>
        <taxon>Arctium</taxon>
    </lineage>
</organism>